<dbReference type="InterPro" id="IPR029063">
    <property type="entry name" value="SAM-dependent_MTases_sf"/>
</dbReference>
<sequence length="1049" mass="121656">MALFQSSVLKKYLAAQASQPIQEALAAYLTYFHNPRIKENIRAAKEEQFQEGFLRELFVKILGYTINPEPDFNLTTELKNIKDSKKTDGAILLDGKALAVIELKGTDTKDLDKIRDQAFNYKNNQPDCVYVITSNFEKLRFYIDNAVDFVEFNILAMDNEQFKLLWLLLQKDNLLQGLPKKIKEESLLAEEQITKQLYKDYSSFKQELWQDLVAQNPEQDELILYKKSQKLLDRFLFIFFAEDKGLLPPNSIMEIVNQWKKLGELDEYRPIYERFKKYFGYLNTGRVQPGKAEIHAYNGGLFATDPILEGLKISDSVLEKHVRKLTEYDFDTEVDTNILGHIFEHSLNDIENVRAQLAGETVDKSKTKRKRDGVFYTPKYITKYIVDNTLGRLCTEKKAELELVDEEFSKYHSYKTPQAEKKRKAELKQKLDTYRNWLLQLTICDPACGSGAFLNQVLEFLISEHRFVDELEAQLFDTPLILPNVENHILENNIFGVDINEESVEIARLSLWLRTAKKGRKLSSLNSNIKVGNSLIDDPEVAGDLAFNWEQEFPQVFAKGGFDVVVGNPPYVRQELFGELKPYLERNYIVFEGTSDLFAYFYELAFKILKRDSLFGFISNTFDKTKAAIKLREYLKTNTVFVEYVDFTEVQIFEGATTYPIILIAKNNIKEKSEFAFKKVPKNLQGFVIDIDLLGESKVNQDTLVSESWSFNPNSVFEIIEKIKKNKTIRDKFSKCFYGIKTGYNEAFIIDGKIKNELEILHISSKDLIKPYFEGKDQSKWVSEEIDKYIIFTRRGTDITQYPAIENYLNQFKERLTPRNSEDQVIGRKPGPYKWFEIQDSVDYYRLFESPKITWPNLQSQPKFSIDSKGYYINAPSVILPSENLTLLCIVNSKLIWEFLKSICVVRSGGYIEVKPQYFEQIPIPELKNEDQFERLAKSIIEATASKQRVESNFLNLLKSKFSIEKPSGKLQNWPDLEFKGFLGELSKAKVKLSLAEEAEWMAYFTEQKQKANTLQAEINRIDREIDQLVYELYGLTEEEIRIVEGGEG</sequence>
<keyword evidence="3" id="KW-0808">Transferase</keyword>
<keyword evidence="8" id="KW-0175">Coiled coil</keyword>
<dbReference type="PANTHER" id="PTHR33841">
    <property type="entry name" value="DNA METHYLTRANSFERASE YEEA-RELATED"/>
    <property type="match status" value="1"/>
</dbReference>
<accession>A0A4R6TA32</accession>
<keyword evidence="6" id="KW-0238">DNA-binding</keyword>
<keyword evidence="4" id="KW-0949">S-adenosyl-L-methionine</keyword>
<keyword evidence="5" id="KW-0680">Restriction system</keyword>
<organism evidence="11 12">
    <name type="scientific">Algoriphagus boseongensis</name>
    <dbReference type="NCBI Taxonomy" id="1442587"/>
    <lineage>
        <taxon>Bacteria</taxon>
        <taxon>Pseudomonadati</taxon>
        <taxon>Bacteroidota</taxon>
        <taxon>Cytophagia</taxon>
        <taxon>Cytophagales</taxon>
        <taxon>Cyclobacteriaceae</taxon>
        <taxon>Algoriphagus</taxon>
    </lineage>
</organism>
<comment type="catalytic activity">
    <reaction evidence="7">
        <text>a 2'-deoxyadenosine in DNA + S-adenosyl-L-methionine = an N(6)-methyl-2'-deoxyadenosine in DNA + S-adenosyl-L-homocysteine + H(+)</text>
        <dbReference type="Rhea" id="RHEA:15197"/>
        <dbReference type="Rhea" id="RHEA-COMP:12418"/>
        <dbReference type="Rhea" id="RHEA-COMP:12419"/>
        <dbReference type="ChEBI" id="CHEBI:15378"/>
        <dbReference type="ChEBI" id="CHEBI:57856"/>
        <dbReference type="ChEBI" id="CHEBI:59789"/>
        <dbReference type="ChEBI" id="CHEBI:90615"/>
        <dbReference type="ChEBI" id="CHEBI:90616"/>
        <dbReference type="EC" id="2.1.1.72"/>
    </reaction>
</comment>
<dbReference type="EC" id="2.1.1.72" evidence="1"/>
<evidence type="ECO:0000256" key="7">
    <source>
        <dbReference type="ARBA" id="ARBA00047942"/>
    </source>
</evidence>
<dbReference type="InterPro" id="IPR025931">
    <property type="entry name" value="TaqI_C"/>
</dbReference>
<protein>
    <recommendedName>
        <fullName evidence="1">site-specific DNA-methyltransferase (adenine-specific)</fullName>
        <ecNumber evidence="1">2.1.1.72</ecNumber>
    </recommendedName>
</protein>
<dbReference type="InterPro" id="IPR050953">
    <property type="entry name" value="N4_N6_ade-DNA_methylase"/>
</dbReference>
<dbReference type="PROSITE" id="PS00092">
    <property type="entry name" value="N6_MTASE"/>
    <property type="match status" value="1"/>
</dbReference>
<evidence type="ECO:0000256" key="8">
    <source>
        <dbReference type="SAM" id="Coils"/>
    </source>
</evidence>
<dbReference type="GO" id="GO:0032259">
    <property type="term" value="P:methylation"/>
    <property type="evidence" value="ECO:0007669"/>
    <property type="project" value="UniProtKB-KW"/>
</dbReference>
<dbReference type="Gene3D" id="3.40.50.150">
    <property type="entry name" value="Vaccinia Virus protein VP39"/>
    <property type="match status" value="1"/>
</dbReference>
<dbReference type="PANTHER" id="PTHR33841:SF1">
    <property type="entry name" value="DNA METHYLTRANSFERASE A"/>
    <property type="match status" value="1"/>
</dbReference>
<comment type="caution">
    <text evidence="11">The sequence shown here is derived from an EMBL/GenBank/DDBJ whole genome shotgun (WGS) entry which is preliminary data.</text>
</comment>
<evidence type="ECO:0000256" key="1">
    <source>
        <dbReference type="ARBA" id="ARBA00011900"/>
    </source>
</evidence>
<dbReference type="Proteomes" id="UP000294535">
    <property type="component" value="Unassembled WGS sequence"/>
</dbReference>
<evidence type="ECO:0000256" key="3">
    <source>
        <dbReference type="ARBA" id="ARBA00022679"/>
    </source>
</evidence>
<dbReference type="Pfam" id="PF07669">
    <property type="entry name" value="Eco57I"/>
    <property type="match status" value="1"/>
</dbReference>
<evidence type="ECO:0000256" key="5">
    <source>
        <dbReference type="ARBA" id="ARBA00022747"/>
    </source>
</evidence>
<dbReference type="GO" id="GO:0009307">
    <property type="term" value="P:DNA restriction-modification system"/>
    <property type="evidence" value="ECO:0007669"/>
    <property type="project" value="UniProtKB-KW"/>
</dbReference>
<evidence type="ECO:0000259" key="9">
    <source>
        <dbReference type="Pfam" id="PF07669"/>
    </source>
</evidence>
<dbReference type="RefSeq" id="WP_133554195.1">
    <property type="nucleotide sequence ID" value="NZ_SNYF01000005.1"/>
</dbReference>
<dbReference type="InterPro" id="IPR002052">
    <property type="entry name" value="DNA_methylase_N6_adenine_CS"/>
</dbReference>
<evidence type="ECO:0000256" key="4">
    <source>
        <dbReference type="ARBA" id="ARBA00022691"/>
    </source>
</evidence>
<dbReference type="InterPro" id="IPR011639">
    <property type="entry name" value="MethylTrfase_TaqI-like_dom"/>
</dbReference>
<dbReference type="OrthoDB" id="32195at2"/>
<dbReference type="Pfam" id="PF12950">
    <property type="entry name" value="TaqI_C"/>
    <property type="match status" value="1"/>
</dbReference>
<evidence type="ECO:0000313" key="12">
    <source>
        <dbReference type="Proteomes" id="UP000294535"/>
    </source>
</evidence>
<dbReference type="GO" id="GO:0009007">
    <property type="term" value="F:site-specific DNA-methyltransferase (adenine-specific) activity"/>
    <property type="evidence" value="ECO:0007669"/>
    <property type="project" value="UniProtKB-EC"/>
</dbReference>
<feature type="domain" description="Type II methyltransferase M.TaqI-like" evidence="9">
    <location>
        <begin position="492"/>
        <end position="653"/>
    </location>
</feature>
<reference evidence="11 12" key="1">
    <citation type="submission" date="2019-03" db="EMBL/GenBank/DDBJ databases">
        <title>Genomic Encyclopedia of Type Strains, Phase III (KMG-III): the genomes of soil and plant-associated and newly described type strains.</title>
        <authorList>
            <person name="Whitman W."/>
        </authorList>
    </citation>
    <scope>NUCLEOTIDE SEQUENCE [LARGE SCALE GENOMIC DNA]</scope>
    <source>
        <strain evidence="11 12">CECT 8446</strain>
    </source>
</reference>
<dbReference type="SUPFAM" id="SSF53335">
    <property type="entry name" value="S-adenosyl-L-methionine-dependent methyltransferases"/>
    <property type="match status" value="1"/>
</dbReference>
<dbReference type="AlphaFoldDB" id="A0A4R6TA32"/>
<dbReference type="EMBL" id="SNYF01000005">
    <property type="protein sequence ID" value="TDQ19681.1"/>
    <property type="molecule type" value="Genomic_DNA"/>
</dbReference>
<evidence type="ECO:0000256" key="6">
    <source>
        <dbReference type="ARBA" id="ARBA00023125"/>
    </source>
</evidence>
<dbReference type="PRINTS" id="PR00507">
    <property type="entry name" value="N12N6MTFRASE"/>
</dbReference>
<name>A0A4R6TA32_9BACT</name>
<feature type="coiled-coil region" evidence="8">
    <location>
        <begin position="1005"/>
        <end position="1032"/>
    </location>
</feature>
<gene>
    <name evidence="11" type="ORF">DFQ04_1505</name>
</gene>
<evidence type="ECO:0000313" key="11">
    <source>
        <dbReference type="EMBL" id="TDQ19681.1"/>
    </source>
</evidence>
<evidence type="ECO:0000256" key="2">
    <source>
        <dbReference type="ARBA" id="ARBA00022603"/>
    </source>
</evidence>
<keyword evidence="12" id="KW-1185">Reference proteome</keyword>
<keyword evidence="2 11" id="KW-0489">Methyltransferase</keyword>
<proteinExistence type="predicted"/>
<dbReference type="GO" id="GO:0003677">
    <property type="term" value="F:DNA binding"/>
    <property type="evidence" value="ECO:0007669"/>
    <property type="project" value="UniProtKB-KW"/>
</dbReference>
<feature type="domain" description="TaqI-like C-terminal specificity" evidence="10">
    <location>
        <begin position="795"/>
        <end position="924"/>
    </location>
</feature>
<evidence type="ECO:0000259" key="10">
    <source>
        <dbReference type="Pfam" id="PF12950"/>
    </source>
</evidence>